<sequence>MCRSAADLLDADSHVAGVATRRCEPRFTEWAGLSGCIILLYEARFVVVDCPECVDVSTERGLIGTVTPSARDSPMDAKQSNNDPWFEIHVSTRVIGRPGTLLQ</sequence>
<keyword evidence="2" id="KW-1185">Reference proteome</keyword>
<dbReference type="AlphaFoldDB" id="A0A4C1VL62"/>
<protein>
    <submittedName>
        <fullName evidence="1">Uncharacterized protein</fullName>
    </submittedName>
</protein>
<evidence type="ECO:0000313" key="1">
    <source>
        <dbReference type="EMBL" id="GBP39818.1"/>
    </source>
</evidence>
<reference evidence="1 2" key="1">
    <citation type="journal article" date="2019" name="Commun. Biol.">
        <title>The bagworm genome reveals a unique fibroin gene that provides high tensile strength.</title>
        <authorList>
            <person name="Kono N."/>
            <person name="Nakamura H."/>
            <person name="Ohtoshi R."/>
            <person name="Tomita M."/>
            <person name="Numata K."/>
            <person name="Arakawa K."/>
        </authorList>
    </citation>
    <scope>NUCLEOTIDE SEQUENCE [LARGE SCALE GENOMIC DNA]</scope>
</reference>
<dbReference type="Proteomes" id="UP000299102">
    <property type="component" value="Unassembled WGS sequence"/>
</dbReference>
<organism evidence="1 2">
    <name type="scientific">Eumeta variegata</name>
    <name type="common">Bagworm moth</name>
    <name type="synonym">Eumeta japonica</name>
    <dbReference type="NCBI Taxonomy" id="151549"/>
    <lineage>
        <taxon>Eukaryota</taxon>
        <taxon>Metazoa</taxon>
        <taxon>Ecdysozoa</taxon>
        <taxon>Arthropoda</taxon>
        <taxon>Hexapoda</taxon>
        <taxon>Insecta</taxon>
        <taxon>Pterygota</taxon>
        <taxon>Neoptera</taxon>
        <taxon>Endopterygota</taxon>
        <taxon>Lepidoptera</taxon>
        <taxon>Glossata</taxon>
        <taxon>Ditrysia</taxon>
        <taxon>Tineoidea</taxon>
        <taxon>Psychidae</taxon>
        <taxon>Oiketicinae</taxon>
        <taxon>Eumeta</taxon>
    </lineage>
</organism>
<accession>A0A4C1VL62</accession>
<proteinExistence type="predicted"/>
<comment type="caution">
    <text evidence="1">The sequence shown here is derived from an EMBL/GenBank/DDBJ whole genome shotgun (WGS) entry which is preliminary data.</text>
</comment>
<evidence type="ECO:0000313" key="2">
    <source>
        <dbReference type="Proteomes" id="UP000299102"/>
    </source>
</evidence>
<name>A0A4C1VL62_EUMVA</name>
<dbReference type="EMBL" id="BGZK01000371">
    <property type="protein sequence ID" value="GBP39818.1"/>
    <property type="molecule type" value="Genomic_DNA"/>
</dbReference>
<gene>
    <name evidence="1" type="ORF">EVAR_88320_1</name>
</gene>